<feature type="region of interest" description="Disordered" evidence="1">
    <location>
        <begin position="214"/>
        <end position="260"/>
    </location>
</feature>
<dbReference type="Gene3D" id="1.10.287.110">
    <property type="entry name" value="DnaJ domain"/>
    <property type="match status" value="1"/>
</dbReference>
<feature type="domain" description="J" evidence="2">
    <location>
        <begin position="101"/>
        <end position="166"/>
    </location>
</feature>
<feature type="compositionally biased region" description="Acidic residues" evidence="1">
    <location>
        <begin position="224"/>
        <end position="236"/>
    </location>
</feature>
<dbReference type="EMBL" id="CP119935">
    <property type="protein sequence ID" value="WFD02542.1"/>
    <property type="molecule type" value="Genomic_DNA"/>
</dbReference>
<dbReference type="PANTHER" id="PTHR44924">
    <property type="entry name" value="DNAJ SUBFAMILY A MEMBER 2"/>
    <property type="match status" value="1"/>
</dbReference>
<dbReference type="Pfam" id="PF14308">
    <property type="entry name" value="DnaJ-X"/>
    <property type="match status" value="1"/>
</dbReference>
<dbReference type="Pfam" id="PF00226">
    <property type="entry name" value="DnaJ"/>
    <property type="match status" value="1"/>
</dbReference>
<dbReference type="InterPro" id="IPR018253">
    <property type="entry name" value="DnaJ_domain_CS"/>
</dbReference>
<evidence type="ECO:0000256" key="1">
    <source>
        <dbReference type="SAM" id="MobiDB-lite"/>
    </source>
</evidence>
<reference evidence="3" key="1">
    <citation type="submission" date="2023-03" db="EMBL/GenBank/DDBJ databases">
        <title>Mating type loci evolution in Malassezia.</title>
        <authorList>
            <person name="Coelho M.A."/>
        </authorList>
    </citation>
    <scope>NUCLEOTIDE SEQUENCE</scope>
    <source>
        <strain evidence="3">CBS 7876</strain>
    </source>
</reference>
<dbReference type="PANTHER" id="PTHR44924:SF1">
    <property type="entry name" value="DNAJ SUBFAMILY A MEMBER 2"/>
    <property type="match status" value="1"/>
</dbReference>
<proteinExistence type="predicted"/>
<dbReference type="PRINTS" id="PR00625">
    <property type="entry name" value="JDOMAIN"/>
</dbReference>
<dbReference type="AlphaFoldDB" id="A0AAF0DZQ7"/>
<feature type="compositionally biased region" description="Basic and acidic residues" evidence="1">
    <location>
        <begin position="214"/>
        <end position="223"/>
    </location>
</feature>
<dbReference type="PROSITE" id="PS00636">
    <property type="entry name" value="DNAJ_1"/>
    <property type="match status" value="1"/>
</dbReference>
<feature type="compositionally biased region" description="Basic and acidic residues" evidence="1">
    <location>
        <begin position="240"/>
        <end position="260"/>
    </location>
</feature>
<protein>
    <recommendedName>
        <fullName evidence="2">J domain-containing protein</fullName>
    </recommendedName>
</protein>
<dbReference type="PROSITE" id="PS50076">
    <property type="entry name" value="DNAJ_2"/>
    <property type="match status" value="1"/>
</dbReference>
<evidence type="ECO:0000313" key="4">
    <source>
        <dbReference type="Proteomes" id="UP001214603"/>
    </source>
</evidence>
<keyword evidence="4" id="KW-1185">Reference proteome</keyword>
<evidence type="ECO:0000313" key="3">
    <source>
        <dbReference type="EMBL" id="WFD02542.1"/>
    </source>
</evidence>
<dbReference type="Proteomes" id="UP001214603">
    <property type="component" value="Chromosome 2"/>
</dbReference>
<dbReference type="InterPro" id="IPR026894">
    <property type="entry name" value="DnaJ_X"/>
</dbReference>
<dbReference type="InterPro" id="IPR036869">
    <property type="entry name" value="J_dom_sf"/>
</dbReference>
<name>A0AAF0DZQ7_9BASI</name>
<dbReference type="InterPro" id="IPR001623">
    <property type="entry name" value="DnaJ_domain"/>
</dbReference>
<organism evidence="3 4">
    <name type="scientific">Malassezia obtusa</name>
    <dbReference type="NCBI Taxonomy" id="76774"/>
    <lineage>
        <taxon>Eukaryota</taxon>
        <taxon>Fungi</taxon>
        <taxon>Dikarya</taxon>
        <taxon>Basidiomycota</taxon>
        <taxon>Ustilaginomycotina</taxon>
        <taxon>Malasseziomycetes</taxon>
        <taxon>Malasseziales</taxon>
        <taxon>Malasseziaceae</taxon>
        <taxon>Malassezia</taxon>
    </lineage>
</organism>
<dbReference type="SMART" id="SM00271">
    <property type="entry name" value="DnaJ"/>
    <property type="match status" value="1"/>
</dbReference>
<accession>A0AAF0DZQ7</accession>
<sequence length="458" mass="50863">MADDAARLVVPSRRKERYVAVTCPYTDCRAQIEYQRPSTEAVAELPSTVTTFSVTCVECKRNFDPPGAPRLLREIRAESKNGKKEVANKRRIGTDERPLDMTYDVLQVAPSATTEEIKKAYRKLAIKLHPDKNPNDPEGEEKFKQLAAAYQVLSDPALRHKYNEFGPATPGLPSEDGVVDPEEVFGGLFGGERFQDIIGTISIGRDMKEALQKDADELEKQADGEEETEPKDEELTPEQKAAKQAEEERKEKEKEAQREERVAALVEKLTRKLSIYTESVATAGDEAQGDEVRAGFREIVRLEAEELKTESYGVELLHAVGFVYAAKSRHYLAANGLFGTLGGMFHAASSSFHTVRETVSTVRAALELKSVFEELARAEEQGITEERKKQLEEQAAEKGYVTRLSHAACARCSRARSSKWRASSARCRSARCTTPPSRNRRSGCAPRRSALSATCTAT</sequence>
<dbReference type="SUPFAM" id="SSF46565">
    <property type="entry name" value="Chaperone J-domain"/>
    <property type="match status" value="1"/>
</dbReference>
<evidence type="ECO:0000259" key="2">
    <source>
        <dbReference type="PROSITE" id="PS50076"/>
    </source>
</evidence>
<dbReference type="CDD" id="cd06257">
    <property type="entry name" value="DnaJ"/>
    <property type="match status" value="1"/>
</dbReference>
<gene>
    <name evidence="3" type="ORF">MOBT1_001226</name>
</gene>